<dbReference type="GO" id="GO:0005886">
    <property type="term" value="C:plasma membrane"/>
    <property type="evidence" value="ECO:0007669"/>
    <property type="project" value="UniProtKB-SubCell"/>
</dbReference>
<protein>
    <submittedName>
        <fullName evidence="7">O-antigen translocase</fullName>
    </submittedName>
</protein>
<keyword evidence="3 6" id="KW-0812">Transmembrane</keyword>
<evidence type="ECO:0000313" key="8">
    <source>
        <dbReference type="Proteomes" id="UP001138686"/>
    </source>
</evidence>
<keyword evidence="5 6" id="KW-0472">Membrane</keyword>
<reference evidence="7" key="1">
    <citation type="submission" date="2021-07" db="EMBL/GenBank/DDBJ databases">
        <title>Aureisphaera sp. CAU 1614 isolated from sea sediment.</title>
        <authorList>
            <person name="Kim W."/>
        </authorList>
    </citation>
    <scope>NUCLEOTIDE SEQUENCE</scope>
    <source>
        <strain evidence="7">CAU 1614</strain>
    </source>
</reference>
<dbReference type="PANTHER" id="PTHR30250">
    <property type="entry name" value="PST FAMILY PREDICTED COLANIC ACID TRANSPORTER"/>
    <property type="match status" value="1"/>
</dbReference>
<feature type="transmembrane region" description="Helical" evidence="6">
    <location>
        <begin position="184"/>
        <end position="204"/>
    </location>
</feature>
<evidence type="ECO:0000256" key="5">
    <source>
        <dbReference type="ARBA" id="ARBA00023136"/>
    </source>
</evidence>
<keyword evidence="4 6" id="KW-1133">Transmembrane helix</keyword>
<dbReference type="AlphaFoldDB" id="A0A9X1FRU4"/>
<evidence type="ECO:0000313" key="7">
    <source>
        <dbReference type="EMBL" id="MBW2938909.1"/>
    </source>
</evidence>
<dbReference type="InterPro" id="IPR050833">
    <property type="entry name" value="Poly_Biosynth_Transport"/>
</dbReference>
<dbReference type="Proteomes" id="UP001138686">
    <property type="component" value="Unassembled WGS sequence"/>
</dbReference>
<comment type="subcellular location">
    <subcellularLocation>
        <location evidence="1">Cell membrane</location>
        <topology evidence="1">Multi-pass membrane protein</topology>
    </subcellularLocation>
</comment>
<evidence type="ECO:0000256" key="1">
    <source>
        <dbReference type="ARBA" id="ARBA00004651"/>
    </source>
</evidence>
<feature type="transmembrane region" description="Helical" evidence="6">
    <location>
        <begin position="126"/>
        <end position="148"/>
    </location>
</feature>
<feature type="transmembrane region" description="Helical" evidence="6">
    <location>
        <begin position="403"/>
        <end position="422"/>
    </location>
</feature>
<keyword evidence="2" id="KW-1003">Cell membrane</keyword>
<evidence type="ECO:0000256" key="4">
    <source>
        <dbReference type="ARBA" id="ARBA00022989"/>
    </source>
</evidence>
<feature type="transmembrane region" description="Helical" evidence="6">
    <location>
        <begin position="372"/>
        <end position="391"/>
    </location>
</feature>
<organism evidence="7 8">
    <name type="scientific">Halomarinibacterium sedimenti</name>
    <dbReference type="NCBI Taxonomy" id="2857106"/>
    <lineage>
        <taxon>Bacteria</taxon>
        <taxon>Pseudomonadati</taxon>
        <taxon>Bacteroidota</taxon>
        <taxon>Flavobacteriia</taxon>
        <taxon>Flavobacteriales</taxon>
        <taxon>Flavobacteriaceae</taxon>
        <taxon>Halomarinibacterium</taxon>
    </lineage>
</organism>
<dbReference type="InterPro" id="IPR044550">
    <property type="entry name" value="WzxE"/>
</dbReference>
<feature type="transmembrane region" description="Helical" evidence="6">
    <location>
        <begin position="160"/>
        <end position="178"/>
    </location>
</feature>
<feature type="transmembrane region" description="Helical" evidence="6">
    <location>
        <begin position="225"/>
        <end position="243"/>
    </location>
</feature>
<evidence type="ECO:0000256" key="6">
    <source>
        <dbReference type="SAM" id="Phobius"/>
    </source>
</evidence>
<dbReference type="EMBL" id="JAHWDP010000006">
    <property type="protein sequence ID" value="MBW2938909.1"/>
    <property type="molecule type" value="Genomic_DNA"/>
</dbReference>
<dbReference type="PANTHER" id="PTHR30250:SF30">
    <property type="entry name" value="LIPID III FLIPPASE"/>
    <property type="match status" value="1"/>
</dbReference>
<feature type="transmembrane region" description="Helical" evidence="6">
    <location>
        <begin position="55"/>
        <end position="76"/>
    </location>
</feature>
<sequence length="432" mass="49513">MKIPKFIRQNLLLKMTSLNAATIVIRLVVTFFVNREITDVISKGGYAKIGNLRNLIAQLTSFTSLGVFNGVVKYVAEHKENKEQLQKLFSTTFVFTTLGSIITFVALFFGASFFSEYYFNSSDFVYIIKLTAIVIPFISIQRVFSGVINGLSEYKSFAKIELVAYLVSAALTIVFLFYKELDGVLISIALAPVVQVLVMMFLVVKILREYVQFSQLKWQAPLAKSLFAFTIMSFFSTLLLNQVEIEIRNMIENKISEDEAGIWTGLMFISKNYMVFSNALLTLYVLPKFSGIYNKPDFMKELGSIYKTLLPLFAVGMFLVYLFRDVAIDLVFKGDYSAMSPLFRWQLLGDFIRLAAILLASQFIAKKMVYNFIFTEVLSLALFYGFAYYFVDIYGIEGVTIAHFLRYIIYFIVVFVLILRYFKKQNKKAQLK</sequence>
<feature type="transmembrane region" description="Helical" evidence="6">
    <location>
        <begin position="343"/>
        <end position="365"/>
    </location>
</feature>
<evidence type="ECO:0000256" key="3">
    <source>
        <dbReference type="ARBA" id="ARBA00022692"/>
    </source>
</evidence>
<feature type="transmembrane region" description="Helical" evidence="6">
    <location>
        <begin position="263"/>
        <end position="285"/>
    </location>
</feature>
<dbReference type="Pfam" id="PF13440">
    <property type="entry name" value="Polysacc_synt_3"/>
    <property type="match status" value="1"/>
</dbReference>
<accession>A0A9X1FRU4</accession>
<feature type="transmembrane region" description="Helical" evidence="6">
    <location>
        <begin position="305"/>
        <end position="323"/>
    </location>
</feature>
<feature type="transmembrane region" description="Helical" evidence="6">
    <location>
        <begin position="88"/>
        <end position="114"/>
    </location>
</feature>
<evidence type="ECO:0000256" key="2">
    <source>
        <dbReference type="ARBA" id="ARBA00022475"/>
    </source>
</evidence>
<keyword evidence="8" id="KW-1185">Reference proteome</keyword>
<feature type="transmembrane region" description="Helical" evidence="6">
    <location>
        <begin position="12"/>
        <end position="35"/>
    </location>
</feature>
<proteinExistence type="predicted"/>
<gene>
    <name evidence="7" type="ORF">KXJ69_12395</name>
</gene>
<dbReference type="GO" id="GO:0009246">
    <property type="term" value="P:enterobacterial common antigen biosynthetic process"/>
    <property type="evidence" value="ECO:0007669"/>
    <property type="project" value="InterPro"/>
</dbReference>
<comment type="caution">
    <text evidence="7">The sequence shown here is derived from an EMBL/GenBank/DDBJ whole genome shotgun (WGS) entry which is preliminary data.</text>
</comment>
<name>A0A9X1FRU4_9FLAO</name>
<dbReference type="CDD" id="cd13125">
    <property type="entry name" value="MATE_like_10"/>
    <property type="match status" value="1"/>
</dbReference>